<accession>A0A2N8Z958</accession>
<dbReference type="AlphaFoldDB" id="A0A2N8Z958"/>
<dbReference type="EMBL" id="LT960611">
    <property type="protein sequence ID" value="SON48448.1"/>
    <property type="molecule type" value="Genomic_DNA"/>
</dbReference>
<name>A0A2N8Z958_9VIBR</name>
<evidence type="ECO:0000313" key="1">
    <source>
        <dbReference type="EMBL" id="SON48448.1"/>
    </source>
</evidence>
<dbReference type="Proteomes" id="UP000235828">
    <property type="component" value="Chromosome A"/>
</dbReference>
<proteinExistence type="predicted"/>
<evidence type="ECO:0000313" key="2">
    <source>
        <dbReference type="Proteomes" id="UP000235828"/>
    </source>
</evidence>
<organism evidence="1 2">
    <name type="scientific">Vibrio tapetis subsp. tapetis</name>
    <dbReference type="NCBI Taxonomy" id="1671868"/>
    <lineage>
        <taxon>Bacteria</taxon>
        <taxon>Pseudomonadati</taxon>
        <taxon>Pseudomonadota</taxon>
        <taxon>Gammaproteobacteria</taxon>
        <taxon>Vibrionales</taxon>
        <taxon>Vibrionaceae</taxon>
        <taxon>Vibrio</taxon>
    </lineage>
</organism>
<gene>
    <name evidence="1" type="ORF">VTAP4600_A0469</name>
</gene>
<dbReference type="KEGG" id="vta:A0469"/>
<keyword evidence="2" id="KW-1185">Reference proteome</keyword>
<reference evidence="1 2" key="1">
    <citation type="submission" date="2017-10" db="EMBL/GenBank/DDBJ databases">
        <authorList>
            <person name="Banno H."/>
            <person name="Chua N.-H."/>
        </authorList>
    </citation>
    <scope>NUCLEOTIDE SEQUENCE [LARGE SCALE GENOMIC DNA]</scope>
    <source>
        <strain evidence="1">Vibrio tapetis CECT4600</strain>
    </source>
</reference>
<sequence>MHQRNLHDFSDYIRFEIRGIAAQNEPPLIKLEDLNSWLTNSL</sequence>
<protein>
    <submittedName>
        <fullName evidence="1">Uncharacterized protein</fullName>
    </submittedName>
</protein>